<dbReference type="AlphaFoldDB" id="A0A8X6R6P7"/>
<dbReference type="EMBL" id="BMAU01021004">
    <property type="protein sequence ID" value="GFX86301.1"/>
    <property type="molecule type" value="Genomic_DNA"/>
</dbReference>
<evidence type="ECO:0000313" key="2">
    <source>
        <dbReference type="Proteomes" id="UP000887159"/>
    </source>
</evidence>
<organism evidence="1 2">
    <name type="scientific">Trichonephila clavipes</name>
    <name type="common">Golden silk orbweaver</name>
    <name type="synonym">Nephila clavipes</name>
    <dbReference type="NCBI Taxonomy" id="2585209"/>
    <lineage>
        <taxon>Eukaryota</taxon>
        <taxon>Metazoa</taxon>
        <taxon>Ecdysozoa</taxon>
        <taxon>Arthropoda</taxon>
        <taxon>Chelicerata</taxon>
        <taxon>Arachnida</taxon>
        <taxon>Araneae</taxon>
        <taxon>Araneomorphae</taxon>
        <taxon>Entelegynae</taxon>
        <taxon>Araneoidea</taxon>
        <taxon>Nephilidae</taxon>
        <taxon>Trichonephila</taxon>
    </lineage>
</organism>
<gene>
    <name evidence="1" type="ORF">TNCV_2561831</name>
</gene>
<reference evidence="1" key="1">
    <citation type="submission" date="2020-08" db="EMBL/GenBank/DDBJ databases">
        <title>Multicomponent nature underlies the extraordinary mechanical properties of spider dragline silk.</title>
        <authorList>
            <person name="Kono N."/>
            <person name="Nakamura H."/>
            <person name="Mori M."/>
            <person name="Yoshida Y."/>
            <person name="Ohtoshi R."/>
            <person name="Malay A.D."/>
            <person name="Moran D.A.P."/>
            <person name="Tomita M."/>
            <person name="Numata K."/>
            <person name="Arakawa K."/>
        </authorList>
    </citation>
    <scope>NUCLEOTIDE SEQUENCE</scope>
</reference>
<keyword evidence="2" id="KW-1185">Reference proteome</keyword>
<evidence type="ECO:0000313" key="1">
    <source>
        <dbReference type="EMBL" id="GFX86301.1"/>
    </source>
</evidence>
<proteinExistence type="predicted"/>
<protein>
    <submittedName>
        <fullName evidence="1">Uncharacterized protein</fullName>
    </submittedName>
</protein>
<name>A0A8X6R6P7_TRICX</name>
<dbReference type="Proteomes" id="UP000887159">
    <property type="component" value="Unassembled WGS sequence"/>
</dbReference>
<sequence>MQVEFPGKHNLQPPCRDCPSHSASSLVSPFDCIQQEIPDMAKLKTSAVDTIRMEALFSVMSRNVLDTGFSSSLHLKRKWSSLSSHLRKIN</sequence>
<accession>A0A8X6R6P7</accession>
<comment type="caution">
    <text evidence="1">The sequence shown here is derived from an EMBL/GenBank/DDBJ whole genome shotgun (WGS) entry which is preliminary data.</text>
</comment>